<name>A0A2Z6M9L6_TRISU</name>
<dbReference type="EMBL" id="DF973388">
    <property type="protein sequence ID" value="GAU29106.1"/>
    <property type="molecule type" value="Genomic_DNA"/>
</dbReference>
<sequence length="78" mass="8870">MMDLELISNMDPVNIGLGCSENTIPVTSSSIKPRKKTMTSVYLKFFETATDGKTKRGKFVDRPIPLQQPQDLEFQRHI</sequence>
<reference evidence="2" key="1">
    <citation type="journal article" date="2017" name="Front. Plant Sci.">
        <title>Climate Clever Clovers: New Paradigm to Reduce the Environmental Footprint of Ruminants by Breeding Low Methanogenic Forages Utilizing Haplotype Variation.</title>
        <authorList>
            <person name="Kaur P."/>
            <person name="Appels R."/>
            <person name="Bayer P.E."/>
            <person name="Keeble-Gagnere G."/>
            <person name="Wang J."/>
            <person name="Hirakawa H."/>
            <person name="Shirasawa K."/>
            <person name="Vercoe P."/>
            <person name="Stefanova K."/>
            <person name="Durmic Z."/>
            <person name="Nichols P."/>
            <person name="Revell C."/>
            <person name="Isobe S.N."/>
            <person name="Edwards D."/>
            <person name="Erskine W."/>
        </authorList>
    </citation>
    <scope>NUCLEOTIDE SEQUENCE [LARGE SCALE GENOMIC DNA]</scope>
    <source>
        <strain evidence="2">cv. Daliak</strain>
    </source>
</reference>
<proteinExistence type="predicted"/>
<dbReference type="AlphaFoldDB" id="A0A2Z6M9L6"/>
<dbReference type="OrthoDB" id="10513330at2759"/>
<protein>
    <submittedName>
        <fullName evidence="1">Uncharacterized protein</fullName>
    </submittedName>
</protein>
<gene>
    <name evidence="1" type="ORF">TSUD_58720</name>
</gene>
<accession>A0A2Z6M9L6</accession>
<evidence type="ECO:0000313" key="2">
    <source>
        <dbReference type="Proteomes" id="UP000242715"/>
    </source>
</evidence>
<keyword evidence="2" id="KW-1185">Reference proteome</keyword>
<organism evidence="1 2">
    <name type="scientific">Trifolium subterraneum</name>
    <name type="common">Subterranean clover</name>
    <dbReference type="NCBI Taxonomy" id="3900"/>
    <lineage>
        <taxon>Eukaryota</taxon>
        <taxon>Viridiplantae</taxon>
        <taxon>Streptophyta</taxon>
        <taxon>Embryophyta</taxon>
        <taxon>Tracheophyta</taxon>
        <taxon>Spermatophyta</taxon>
        <taxon>Magnoliopsida</taxon>
        <taxon>eudicotyledons</taxon>
        <taxon>Gunneridae</taxon>
        <taxon>Pentapetalae</taxon>
        <taxon>rosids</taxon>
        <taxon>fabids</taxon>
        <taxon>Fabales</taxon>
        <taxon>Fabaceae</taxon>
        <taxon>Papilionoideae</taxon>
        <taxon>50 kb inversion clade</taxon>
        <taxon>NPAAA clade</taxon>
        <taxon>Hologalegina</taxon>
        <taxon>IRL clade</taxon>
        <taxon>Trifolieae</taxon>
        <taxon>Trifolium</taxon>
    </lineage>
</organism>
<evidence type="ECO:0000313" key="1">
    <source>
        <dbReference type="EMBL" id="GAU29106.1"/>
    </source>
</evidence>
<dbReference type="Proteomes" id="UP000242715">
    <property type="component" value="Unassembled WGS sequence"/>
</dbReference>